<feature type="signal peptide" evidence="1">
    <location>
        <begin position="1"/>
        <end position="16"/>
    </location>
</feature>
<protein>
    <submittedName>
        <fullName evidence="2">Uncharacterized protein</fullName>
    </submittedName>
</protein>
<evidence type="ECO:0000313" key="3">
    <source>
        <dbReference type="Proteomes" id="UP000276133"/>
    </source>
</evidence>
<dbReference type="EMBL" id="REGN01000224">
    <property type="protein sequence ID" value="RNA43419.1"/>
    <property type="molecule type" value="Genomic_DNA"/>
</dbReference>
<name>A0A3M7T674_BRAPC</name>
<organism evidence="2 3">
    <name type="scientific">Brachionus plicatilis</name>
    <name type="common">Marine rotifer</name>
    <name type="synonym">Brachionus muelleri</name>
    <dbReference type="NCBI Taxonomy" id="10195"/>
    <lineage>
        <taxon>Eukaryota</taxon>
        <taxon>Metazoa</taxon>
        <taxon>Spiralia</taxon>
        <taxon>Gnathifera</taxon>
        <taxon>Rotifera</taxon>
        <taxon>Eurotatoria</taxon>
        <taxon>Monogononta</taxon>
        <taxon>Pseudotrocha</taxon>
        <taxon>Ploima</taxon>
        <taxon>Brachionidae</taxon>
        <taxon>Brachionus</taxon>
    </lineage>
</organism>
<keyword evidence="1" id="KW-0732">Signal</keyword>
<dbReference type="AlphaFoldDB" id="A0A3M7T674"/>
<accession>A0A3M7T674</accession>
<feature type="chain" id="PRO_5018027118" evidence="1">
    <location>
        <begin position="17"/>
        <end position="255"/>
    </location>
</feature>
<sequence length="255" mass="29733">MSLVIFFWFTFNIIVCSPVSKNISLNDQKNASVNASLNGFIIAELDYLSSQANKTVQMPIDEPLNKSGQQLSQNHTQIKLSSLLNLLSTTKDNKIIEYKLPVIQIGKFWSMKPSLTDFSYESQSDYFSNEYDPWSSYDHDEKFNRYYMKTRYLVGDLVKNFNLNAQEIYRLINQYAFYDSSIEQDDYSAEDLGSILGKLVQAQNDFDYISNYGSIDSNRKLKENFVKFYENVVSKKFNKLKILTRKIKDVLFYGY</sequence>
<proteinExistence type="predicted"/>
<gene>
    <name evidence="2" type="ORF">BpHYR1_039714</name>
</gene>
<dbReference type="Proteomes" id="UP000276133">
    <property type="component" value="Unassembled WGS sequence"/>
</dbReference>
<comment type="caution">
    <text evidence="2">The sequence shown here is derived from an EMBL/GenBank/DDBJ whole genome shotgun (WGS) entry which is preliminary data.</text>
</comment>
<reference evidence="2 3" key="1">
    <citation type="journal article" date="2018" name="Sci. Rep.">
        <title>Genomic signatures of local adaptation to the degree of environmental predictability in rotifers.</title>
        <authorList>
            <person name="Franch-Gras L."/>
            <person name="Hahn C."/>
            <person name="Garcia-Roger E.M."/>
            <person name="Carmona M.J."/>
            <person name="Serra M."/>
            <person name="Gomez A."/>
        </authorList>
    </citation>
    <scope>NUCLEOTIDE SEQUENCE [LARGE SCALE GENOMIC DNA]</scope>
    <source>
        <strain evidence="2">HYR1</strain>
    </source>
</reference>
<evidence type="ECO:0000313" key="2">
    <source>
        <dbReference type="EMBL" id="RNA43419.1"/>
    </source>
</evidence>
<evidence type="ECO:0000256" key="1">
    <source>
        <dbReference type="SAM" id="SignalP"/>
    </source>
</evidence>
<keyword evidence="3" id="KW-1185">Reference proteome</keyword>